<keyword evidence="6 8" id="KW-0234">DNA repair</keyword>
<dbReference type="Pfam" id="PF01035">
    <property type="entry name" value="DNA_binding_1"/>
    <property type="match status" value="1"/>
</dbReference>
<evidence type="ECO:0000256" key="7">
    <source>
        <dbReference type="ARBA" id="ARBA00049348"/>
    </source>
</evidence>
<dbReference type="InterPro" id="IPR014048">
    <property type="entry name" value="MethylDNA_cys_MeTrfase_DNA-bd"/>
</dbReference>
<dbReference type="EC" id="2.1.1.63" evidence="8"/>
<dbReference type="GO" id="GO:0006307">
    <property type="term" value="P:DNA alkylation repair"/>
    <property type="evidence" value="ECO:0007669"/>
    <property type="project" value="UniProtKB-UniRule"/>
</dbReference>
<dbReference type="Gene3D" id="3.30.160.70">
    <property type="entry name" value="Methylated DNA-protein cysteine methyltransferase domain"/>
    <property type="match status" value="1"/>
</dbReference>
<keyword evidence="4 8" id="KW-0808">Transferase</keyword>
<evidence type="ECO:0000256" key="6">
    <source>
        <dbReference type="ARBA" id="ARBA00023204"/>
    </source>
</evidence>
<dbReference type="PANTHER" id="PTHR10815">
    <property type="entry name" value="METHYLATED-DNA--PROTEIN-CYSTEINE METHYLTRANSFERASE"/>
    <property type="match status" value="1"/>
</dbReference>
<evidence type="ECO:0000313" key="12">
    <source>
        <dbReference type="Proteomes" id="UP000176288"/>
    </source>
</evidence>
<dbReference type="InterPro" id="IPR008332">
    <property type="entry name" value="MethylG_MeTrfase_N"/>
</dbReference>
<dbReference type="InterPro" id="IPR023546">
    <property type="entry name" value="MGMT"/>
</dbReference>
<dbReference type="NCBIfam" id="TIGR00589">
    <property type="entry name" value="ogt"/>
    <property type="match status" value="1"/>
</dbReference>
<evidence type="ECO:0000256" key="3">
    <source>
        <dbReference type="ARBA" id="ARBA00022603"/>
    </source>
</evidence>
<dbReference type="STRING" id="1912795.BK816_04170"/>
<dbReference type="Pfam" id="PF02870">
    <property type="entry name" value="Methyltransf_1N"/>
    <property type="match status" value="1"/>
</dbReference>
<dbReference type="EMBL" id="CP017812">
    <property type="protein sequence ID" value="AOZ72587.1"/>
    <property type="molecule type" value="Genomic_DNA"/>
</dbReference>
<dbReference type="Gene3D" id="1.10.10.10">
    <property type="entry name" value="Winged helix-like DNA-binding domain superfamily/Winged helix DNA-binding domain"/>
    <property type="match status" value="1"/>
</dbReference>
<dbReference type="InterPro" id="IPR036388">
    <property type="entry name" value="WH-like_DNA-bd_sf"/>
</dbReference>
<name>A0A1D9MJV9_9ACTO</name>
<organism evidence="11 12">
    <name type="scientific">Boudabousia tangfeifanii</name>
    <dbReference type="NCBI Taxonomy" id="1912795"/>
    <lineage>
        <taxon>Bacteria</taxon>
        <taxon>Bacillati</taxon>
        <taxon>Actinomycetota</taxon>
        <taxon>Actinomycetes</taxon>
        <taxon>Actinomycetales</taxon>
        <taxon>Actinomycetaceae</taxon>
        <taxon>Boudabousia</taxon>
    </lineage>
</organism>
<evidence type="ECO:0000259" key="9">
    <source>
        <dbReference type="Pfam" id="PF01035"/>
    </source>
</evidence>
<keyword evidence="12" id="KW-1185">Reference proteome</keyword>
<dbReference type="GO" id="GO:0005737">
    <property type="term" value="C:cytoplasm"/>
    <property type="evidence" value="ECO:0007669"/>
    <property type="project" value="UniProtKB-SubCell"/>
</dbReference>
<dbReference type="PROSITE" id="PS00374">
    <property type="entry name" value="MGMT"/>
    <property type="match status" value="1"/>
</dbReference>
<gene>
    <name evidence="11" type="ORF">BK816_04170</name>
</gene>
<reference evidence="11 12" key="1">
    <citation type="submission" date="2016-10" db="EMBL/GenBank/DDBJ databases">
        <title>Actinomyces aegypiusis sp. nov., isolated from the Aegypius monachus in Qinghai Tibet Plateau China.</title>
        <authorList>
            <person name="Wang Y."/>
        </authorList>
    </citation>
    <scope>NUCLEOTIDE SEQUENCE [LARGE SCALE GENOMIC DNA]</scope>
    <source>
        <strain evidence="11 12">VUL4_3</strain>
    </source>
</reference>
<evidence type="ECO:0000256" key="5">
    <source>
        <dbReference type="ARBA" id="ARBA00022763"/>
    </source>
</evidence>
<keyword evidence="3 8" id="KW-0489">Methyltransferase</keyword>
<dbReference type="GO" id="GO:0032259">
    <property type="term" value="P:methylation"/>
    <property type="evidence" value="ECO:0007669"/>
    <property type="project" value="UniProtKB-KW"/>
</dbReference>
<keyword evidence="2 8" id="KW-0963">Cytoplasm</keyword>
<protein>
    <recommendedName>
        <fullName evidence="8">Methylated-DNA--protein-cysteine methyltransferase</fullName>
        <ecNumber evidence="8">2.1.1.63</ecNumber>
    </recommendedName>
    <alternativeName>
        <fullName evidence="8">6-O-methylguanine-DNA methyltransferase</fullName>
        <shortName evidence="8">MGMT</shortName>
    </alternativeName>
    <alternativeName>
        <fullName evidence="8">O-6-methylguanine-DNA-alkyltransferase</fullName>
    </alternativeName>
</protein>
<feature type="domain" description="Methylguanine DNA methyltransferase ribonuclease-like" evidence="10">
    <location>
        <begin position="3"/>
        <end position="75"/>
    </location>
</feature>
<evidence type="ECO:0000259" key="10">
    <source>
        <dbReference type="Pfam" id="PF02870"/>
    </source>
</evidence>
<comment type="miscellaneous">
    <text evidence="8">This enzyme catalyzes only one turnover and therefore is not strictly catalytic. According to one definition, an enzyme is a biocatalyst that acts repeatedly and over many reaction cycles.</text>
</comment>
<keyword evidence="5 8" id="KW-0227">DNA damage</keyword>
<comment type="subcellular location">
    <subcellularLocation>
        <location evidence="8">Cytoplasm</location>
    </subcellularLocation>
</comment>
<dbReference type="CDD" id="cd06445">
    <property type="entry name" value="ATase"/>
    <property type="match status" value="1"/>
</dbReference>
<evidence type="ECO:0000256" key="1">
    <source>
        <dbReference type="ARBA" id="ARBA00001286"/>
    </source>
</evidence>
<evidence type="ECO:0000256" key="4">
    <source>
        <dbReference type="ARBA" id="ARBA00022679"/>
    </source>
</evidence>
<dbReference type="GO" id="GO:0003908">
    <property type="term" value="F:methylated-DNA-[protein]-cysteine S-methyltransferase activity"/>
    <property type="evidence" value="ECO:0007669"/>
    <property type="project" value="UniProtKB-UniRule"/>
</dbReference>
<dbReference type="HAMAP" id="MF_00772">
    <property type="entry name" value="OGT"/>
    <property type="match status" value="1"/>
</dbReference>
<dbReference type="Proteomes" id="UP000176288">
    <property type="component" value="Chromosome"/>
</dbReference>
<proteinExistence type="inferred from homology"/>
<comment type="catalytic activity">
    <reaction evidence="1 8">
        <text>a 4-O-methyl-thymidine in DNA + L-cysteinyl-[protein] = a thymidine in DNA + S-methyl-L-cysteinyl-[protein]</text>
        <dbReference type="Rhea" id="RHEA:53428"/>
        <dbReference type="Rhea" id="RHEA-COMP:10131"/>
        <dbReference type="Rhea" id="RHEA-COMP:10132"/>
        <dbReference type="Rhea" id="RHEA-COMP:13555"/>
        <dbReference type="Rhea" id="RHEA-COMP:13556"/>
        <dbReference type="ChEBI" id="CHEBI:29950"/>
        <dbReference type="ChEBI" id="CHEBI:82612"/>
        <dbReference type="ChEBI" id="CHEBI:137386"/>
        <dbReference type="ChEBI" id="CHEBI:137387"/>
        <dbReference type="EC" id="2.1.1.63"/>
    </reaction>
</comment>
<dbReference type="RefSeq" id="WP_071164053.1">
    <property type="nucleotide sequence ID" value="NZ_CP017812.1"/>
</dbReference>
<dbReference type="KEGG" id="avu:BK816_04170"/>
<accession>A0A1D9MJV9</accession>
<sequence length="170" mass="18554">MVVRHTLVATPIGDLALVVDDDVIVGLYFPDHSPMPSAKQLGPLVGPLSPLFLDASAQLDEYFRKERTTFDLPLQFQGGTQFHRDVWKKLQQIPYGETVTYGDIATSLGGISLARAVGKAVGSNPLSIFVPCHRVIASNGQLTGYAGGTDRKSFLLQLESARYFANEELF</sequence>
<dbReference type="OrthoDB" id="9811249at2"/>
<dbReference type="AlphaFoldDB" id="A0A1D9MJV9"/>
<comment type="similarity">
    <text evidence="8">Belongs to the MGMT family.</text>
</comment>
<dbReference type="InterPro" id="IPR036631">
    <property type="entry name" value="MGMT_N_sf"/>
</dbReference>
<dbReference type="FunFam" id="1.10.10.10:FF:000337">
    <property type="entry name" value="Methylated-DNA--protein-cysteine methyltransferase"/>
    <property type="match status" value="1"/>
</dbReference>
<dbReference type="PANTHER" id="PTHR10815:SF5">
    <property type="entry name" value="METHYLATED-DNA--PROTEIN-CYSTEINE METHYLTRANSFERASE"/>
    <property type="match status" value="1"/>
</dbReference>
<dbReference type="SUPFAM" id="SSF53155">
    <property type="entry name" value="Methylated DNA-protein cysteine methyltransferase domain"/>
    <property type="match status" value="1"/>
</dbReference>
<dbReference type="SUPFAM" id="SSF46767">
    <property type="entry name" value="Methylated DNA-protein cysteine methyltransferase, C-terminal domain"/>
    <property type="match status" value="1"/>
</dbReference>
<dbReference type="InterPro" id="IPR001497">
    <property type="entry name" value="MethylDNA_cys_MeTrfase_AS"/>
</dbReference>
<comment type="function">
    <text evidence="8">Involved in the cellular defense against the biological effects of O6-methylguanine (O6-MeG) and O4-methylthymine (O4-MeT) in DNA. Repairs the methylated nucleobase in DNA by stoichiometrically transferring the methyl group to a cysteine residue in the enzyme. This is a suicide reaction: the enzyme is irreversibly inactivated.</text>
</comment>
<evidence type="ECO:0000256" key="8">
    <source>
        <dbReference type="HAMAP-Rule" id="MF_00772"/>
    </source>
</evidence>
<evidence type="ECO:0000256" key="2">
    <source>
        <dbReference type="ARBA" id="ARBA00022490"/>
    </source>
</evidence>
<comment type="catalytic activity">
    <reaction evidence="7 8">
        <text>a 6-O-methyl-2'-deoxyguanosine in DNA + L-cysteinyl-[protein] = S-methyl-L-cysteinyl-[protein] + a 2'-deoxyguanosine in DNA</text>
        <dbReference type="Rhea" id="RHEA:24000"/>
        <dbReference type="Rhea" id="RHEA-COMP:10131"/>
        <dbReference type="Rhea" id="RHEA-COMP:10132"/>
        <dbReference type="Rhea" id="RHEA-COMP:11367"/>
        <dbReference type="Rhea" id="RHEA-COMP:11368"/>
        <dbReference type="ChEBI" id="CHEBI:29950"/>
        <dbReference type="ChEBI" id="CHEBI:82612"/>
        <dbReference type="ChEBI" id="CHEBI:85445"/>
        <dbReference type="ChEBI" id="CHEBI:85448"/>
        <dbReference type="EC" id="2.1.1.63"/>
    </reaction>
</comment>
<evidence type="ECO:0000313" key="11">
    <source>
        <dbReference type="EMBL" id="AOZ72587.1"/>
    </source>
</evidence>
<dbReference type="InterPro" id="IPR036217">
    <property type="entry name" value="MethylDNA_cys_MeTrfase_DNAb"/>
</dbReference>
<feature type="active site" description="Nucleophile; methyl group acceptor" evidence="8">
    <location>
        <position position="132"/>
    </location>
</feature>
<feature type="domain" description="Methylated-DNA-[protein]-cysteine S-methyltransferase DNA binding" evidence="9">
    <location>
        <begin position="81"/>
        <end position="160"/>
    </location>
</feature>